<proteinExistence type="predicted"/>
<evidence type="ECO:0008006" key="14">
    <source>
        <dbReference type="Google" id="ProtNLM"/>
    </source>
</evidence>
<dbReference type="Pfam" id="PF07496">
    <property type="entry name" value="zf-CW"/>
    <property type="match status" value="1"/>
</dbReference>
<dbReference type="Gene3D" id="3.30.40.100">
    <property type="match status" value="1"/>
</dbReference>
<dbReference type="InterPro" id="IPR011124">
    <property type="entry name" value="Znf_CW"/>
</dbReference>
<dbReference type="Gene3D" id="3.30.890.10">
    <property type="entry name" value="Methyl-cpg-binding Protein 2, Chain A"/>
    <property type="match status" value="1"/>
</dbReference>
<dbReference type="EMBL" id="OZ075112">
    <property type="protein sequence ID" value="CAL4966542.1"/>
    <property type="molecule type" value="Genomic_DNA"/>
</dbReference>
<evidence type="ECO:0000256" key="6">
    <source>
        <dbReference type="ARBA" id="ARBA00023125"/>
    </source>
</evidence>
<evidence type="ECO:0000259" key="11">
    <source>
        <dbReference type="PROSITE" id="PS51050"/>
    </source>
</evidence>
<dbReference type="GO" id="GO:0003677">
    <property type="term" value="F:DNA binding"/>
    <property type="evidence" value="ECO:0007669"/>
    <property type="project" value="UniProtKB-KW"/>
</dbReference>
<evidence type="ECO:0000256" key="1">
    <source>
        <dbReference type="ARBA" id="ARBA00004123"/>
    </source>
</evidence>
<protein>
    <recommendedName>
        <fullName evidence="14">Methyl-CpG-binding domain-containing protein 2</fullName>
    </recommendedName>
</protein>
<evidence type="ECO:0000256" key="9">
    <source>
        <dbReference type="SAM" id="MobiDB-lite"/>
    </source>
</evidence>
<keyword evidence="13" id="KW-1185">Reference proteome</keyword>
<dbReference type="SMART" id="SM00391">
    <property type="entry name" value="MBD"/>
    <property type="match status" value="1"/>
</dbReference>
<dbReference type="InterPro" id="IPR016177">
    <property type="entry name" value="DNA-bd_dom_sf"/>
</dbReference>
<feature type="domain" description="CW-type" evidence="11">
    <location>
        <begin position="92"/>
        <end position="151"/>
    </location>
</feature>
<dbReference type="GO" id="GO:0008270">
    <property type="term" value="F:zinc ion binding"/>
    <property type="evidence" value="ECO:0007669"/>
    <property type="project" value="UniProtKB-KW"/>
</dbReference>
<keyword evidence="6" id="KW-0238">DNA-binding</keyword>
<evidence type="ECO:0000313" key="13">
    <source>
        <dbReference type="Proteomes" id="UP001497457"/>
    </source>
</evidence>
<keyword evidence="4" id="KW-0862">Zinc</keyword>
<feature type="region of interest" description="Disordered" evidence="9">
    <location>
        <begin position="264"/>
        <end position="305"/>
    </location>
</feature>
<dbReference type="Pfam" id="PF01429">
    <property type="entry name" value="MBD"/>
    <property type="match status" value="1"/>
</dbReference>
<dbReference type="PANTHER" id="PTHR12396">
    <property type="entry name" value="METHYL-CPG BINDING PROTEIN, MBD"/>
    <property type="match status" value="1"/>
</dbReference>
<evidence type="ECO:0000256" key="8">
    <source>
        <dbReference type="ARBA" id="ARBA00023242"/>
    </source>
</evidence>
<keyword evidence="7" id="KW-0804">Transcription</keyword>
<comment type="subcellular location">
    <subcellularLocation>
        <location evidence="1">Nucleus</location>
    </subcellularLocation>
</comment>
<feature type="region of interest" description="Disordered" evidence="9">
    <location>
        <begin position="1"/>
        <end position="31"/>
    </location>
</feature>
<evidence type="ECO:0000313" key="12">
    <source>
        <dbReference type="EMBL" id="CAL4966542.1"/>
    </source>
</evidence>
<dbReference type="CDD" id="cd01396">
    <property type="entry name" value="MeCP2_MBD"/>
    <property type="match status" value="1"/>
</dbReference>
<keyword evidence="3" id="KW-0863">Zinc-finger</keyword>
<keyword evidence="5" id="KW-0805">Transcription regulation</keyword>
<dbReference type="InterPro" id="IPR001739">
    <property type="entry name" value="Methyl_CpG_DNA-bd"/>
</dbReference>
<feature type="region of interest" description="Disordered" evidence="9">
    <location>
        <begin position="318"/>
        <end position="365"/>
    </location>
</feature>
<reference evidence="12" key="1">
    <citation type="submission" date="2024-10" db="EMBL/GenBank/DDBJ databases">
        <authorList>
            <person name="Ryan C."/>
        </authorList>
    </citation>
    <scope>NUCLEOTIDE SEQUENCE [LARGE SCALE GENOMIC DNA]</scope>
</reference>
<dbReference type="PANTHER" id="PTHR12396:SF45">
    <property type="entry name" value="OS06G0702100 PROTEIN"/>
    <property type="match status" value="1"/>
</dbReference>
<evidence type="ECO:0000256" key="5">
    <source>
        <dbReference type="ARBA" id="ARBA00023015"/>
    </source>
</evidence>
<dbReference type="GO" id="GO:0005634">
    <property type="term" value="C:nucleus"/>
    <property type="evidence" value="ECO:0007669"/>
    <property type="project" value="UniProtKB-SubCell"/>
</dbReference>
<evidence type="ECO:0000256" key="4">
    <source>
        <dbReference type="ARBA" id="ARBA00022833"/>
    </source>
</evidence>
<dbReference type="Proteomes" id="UP001497457">
    <property type="component" value="Chromosome 2b"/>
</dbReference>
<dbReference type="SUPFAM" id="SSF54171">
    <property type="entry name" value="DNA-binding domain"/>
    <property type="match status" value="1"/>
</dbReference>
<keyword evidence="8" id="KW-0539">Nucleus</keyword>
<dbReference type="PROSITE" id="PS50982">
    <property type="entry name" value="MBD"/>
    <property type="match status" value="1"/>
</dbReference>
<sequence length="397" mass="45027">MRTFQGQNPENRRVHSCKSSPSKRKFHKVPDSVEVHIIDDDDDSSKDYSVEDASKQLVLYNPKITHDKQSDIDHYTLPGQSSKKSRCRGAVLPSIGAYTVQCANCYKWRIVPTKEKYEELRESISQELFVCTRASEWNRALSCDEPEDMSQDGSRVWALDKPNIAQPPPGWDREVRIRGASSKFADVYYTSPAGKRLRSLVEIGRYLAENPHYIREGVNLSQFSFATPKPLQEDYAQKRTFRDAHELPELPEIAQVDPLSWAAPPTHRELLTGPGSSTSGPADINQPEMSDHVNQPEVSEPPDQYRKMRTLKQVSRKCQRTLPAASSPFGEQINQPEMSDQDDLHQPEVSEPPAQYRKMKTLRQVSRKCQRTLPAASSPFGEQSGGHNFIDIDHVLL</sequence>
<keyword evidence="2" id="KW-0479">Metal-binding</keyword>
<evidence type="ECO:0000256" key="2">
    <source>
        <dbReference type="ARBA" id="ARBA00022723"/>
    </source>
</evidence>
<evidence type="ECO:0000256" key="3">
    <source>
        <dbReference type="ARBA" id="ARBA00022771"/>
    </source>
</evidence>
<name>A0ABC8ZUG4_9POAL</name>
<feature type="domain" description="MBD" evidence="10">
    <location>
        <begin position="157"/>
        <end position="230"/>
    </location>
</feature>
<organism evidence="12 13">
    <name type="scientific">Urochloa decumbens</name>
    <dbReference type="NCBI Taxonomy" id="240449"/>
    <lineage>
        <taxon>Eukaryota</taxon>
        <taxon>Viridiplantae</taxon>
        <taxon>Streptophyta</taxon>
        <taxon>Embryophyta</taxon>
        <taxon>Tracheophyta</taxon>
        <taxon>Spermatophyta</taxon>
        <taxon>Magnoliopsida</taxon>
        <taxon>Liliopsida</taxon>
        <taxon>Poales</taxon>
        <taxon>Poaceae</taxon>
        <taxon>PACMAD clade</taxon>
        <taxon>Panicoideae</taxon>
        <taxon>Panicodae</taxon>
        <taxon>Paniceae</taxon>
        <taxon>Melinidinae</taxon>
        <taxon>Urochloa</taxon>
    </lineage>
</organism>
<evidence type="ECO:0000259" key="10">
    <source>
        <dbReference type="PROSITE" id="PS50982"/>
    </source>
</evidence>
<evidence type="ECO:0000256" key="7">
    <source>
        <dbReference type="ARBA" id="ARBA00023163"/>
    </source>
</evidence>
<accession>A0ABC8ZUG4</accession>
<dbReference type="AlphaFoldDB" id="A0ABC8ZUG4"/>
<gene>
    <name evidence="12" type="ORF">URODEC1_LOCUS47848</name>
</gene>
<dbReference type="PROSITE" id="PS51050">
    <property type="entry name" value="ZF_CW"/>
    <property type="match status" value="1"/>
</dbReference>